<proteinExistence type="predicted"/>
<dbReference type="Proteomes" id="UP001596310">
    <property type="component" value="Unassembled WGS sequence"/>
</dbReference>
<dbReference type="RefSeq" id="WP_125599658.1">
    <property type="nucleotide sequence ID" value="NZ_JBHSSM010000007.1"/>
</dbReference>
<accession>A0ABW1UNI2</accession>
<name>A0ABW1UNI2_9LACO</name>
<keyword evidence="1" id="KW-0812">Transmembrane</keyword>
<feature type="transmembrane region" description="Helical" evidence="1">
    <location>
        <begin position="193"/>
        <end position="212"/>
    </location>
</feature>
<keyword evidence="1" id="KW-1133">Transmembrane helix</keyword>
<organism evidence="2 3">
    <name type="scientific">Lapidilactobacillus achengensis</name>
    <dbReference type="NCBI Taxonomy" id="2486000"/>
    <lineage>
        <taxon>Bacteria</taxon>
        <taxon>Bacillati</taxon>
        <taxon>Bacillota</taxon>
        <taxon>Bacilli</taxon>
        <taxon>Lactobacillales</taxon>
        <taxon>Lactobacillaceae</taxon>
        <taxon>Lapidilactobacillus</taxon>
    </lineage>
</organism>
<evidence type="ECO:0000256" key="1">
    <source>
        <dbReference type="SAM" id="Phobius"/>
    </source>
</evidence>
<sequence length="255" mass="29397">MIKIEIKKLLRSPLTSLFTLAILAIVIVDAFATRKNFLPTPYTELKYLLASNNEGHTALITLTWALPIYYFVLISEGYLREHRRHLVPLELSRSTRQKYLRAKLLVGPGVVSAIYLFALLVNMLIVSVIAINDSGTVDISMLEVFPSWLGLSNWVYDHRLMTYCLYLIMLLLIVFTLGVLIETIVIFRPDRRIAYPALLVYWSFFLSLNFSINLSIQPFTEYGLSYALISLLVFLIPSWVIITLGWRRLINRDYV</sequence>
<feature type="transmembrane region" description="Helical" evidence="1">
    <location>
        <begin position="224"/>
        <end position="246"/>
    </location>
</feature>
<feature type="transmembrane region" description="Helical" evidence="1">
    <location>
        <begin position="56"/>
        <end position="74"/>
    </location>
</feature>
<reference evidence="3" key="1">
    <citation type="journal article" date="2019" name="Int. J. Syst. Evol. Microbiol.">
        <title>The Global Catalogue of Microorganisms (GCM) 10K type strain sequencing project: providing services to taxonomists for standard genome sequencing and annotation.</title>
        <authorList>
            <consortium name="The Broad Institute Genomics Platform"/>
            <consortium name="The Broad Institute Genome Sequencing Center for Infectious Disease"/>
            <person name="Wu L."/>
            <person name="Ma J."/>
        </authorList>
    </citation>
    <scope>NUCLEOTIDE SEQUENCE [LARGE SCALE GENOMIC DNA]</scope>
    <source>
        <strain evidence="3">CCM 8897</strain>
    </source>
</reference>
<evidence type="ECO:0000313" key="3">
    <source>
        <dbReference type="Proteomes" id="UP001596310"/>
    </source>
</evidence>
<dbReference type="EMBL" id="JBHSSM010000007">
    <property type="protein sequence ID" value="MFC6314380.1"/>
    <property type="molecule type" value="Genomic_DNA"/>
</dbReference>
<protein>
    <recommendedName>
        <fullName evidence="4">ABC transporter permease</fullName>
    </recommendedName>
</protein>
<keyword evidence="3" id="KW-1185">Reference proteome</keyword>
<keyword evidence="1" id="KW-0472">Membrane</keyword>
<evidence type="ECO:0008006" key="4">
    <source>
        <dbReference type="Google" id="ProtNLM"/>
    </source>
</evidence>
<feature type="transmembrane region" description="Helical" evidence="1">
    <location>
        <begin position="104"/>
        <end position="131"/>
    </location>
</feature>
<evidence type="ECO:0000313" key="2">
    <source>
        <dbReference type="EMBL" id="MFC6314380.1"/>
    </source>
</evidence>
<feature type="transmembrane region" description="Helical" evidence="1">
    <location>
        <begin position="160"/>
        <end position="181"/>
    </location>
</feature>
<gene>
    <name evidence="2" type="ORF">ACFQHW_02220</name>
</gene>
<comment type="caution">
    <text evidence="2">The sequence shown here is derived from an EMBL/GenBank/DDBJ whole genome shotgun (WGS) entry which is preliminary data.</text>
</comment>